<dbReference type="RefSeq" id="WP_065270985.1">
    <property type="nucleotide sequence ID" value="NZ_CP015124.1"/>
</dbReference>
<organism evidence="1 2">
    <name type="scientific">Phaeobacter gallaeciensis</name>
    <dbReference type="NCBI Taxonomy" id="60890"/>
    <lineage>
        <taxon>Bacteria</taxon>
        <taxon>Pseudomonadati</taxon>
        <taxon>Pseudomonadota</taxon>
        <taxon>Alphaproteobacteria</taxon>
        <taxon>Rhodobacterales</taxon>
        <taxon>Roseobacteraceae</taxon>
        <taxon>Phaeobacter</taxon>
    </lineage>
</organism>
<evidence type="ECO:0000313" key="1">
    <source>
        <dbReference type="EMBL" id="ANP35929.1"/>
    </source>
</evidence>
<name>A0A1B0ZP37_9RHOB</name>
<dbReference type="Proteomes" id="UP000092565">
    <property type="component" value="Chromosome"/>
</dbReference>
<dbReference type="PATRIC" id="fig|60890.4.peg.980"/>
<gene>
    <name evidence="1" type="ORF">JL2886_01007</name>
</gene>
<dbReference type="EMBL" id="CP015124">
    <property type="protein sequence ID" value="ANP35929.1"/>
    <property type="molecule type" value="Genomic_DNA"/>
</dbReference>
<dbReference type="AlphaFoldDB" id="A0A1B0ZP37"/>
<evidence type="ECO:0000313" key="2">
    <source>
        <dbReference type="Proteomes" id="UP000092565"/>
    </source>
</evidence>
<protein>
    <submittedName>
        <fullName evidence="1">Uncharacterized protein</fullName>
    </submittedName>
</protein>
<dbReference type="OrthoDB" id="7873444at2"/>
<sequence>MQITCTCIAGLPGQPETTASVNGDTITVDGVAYDLSAIPEGGFAEPGGEHPFAGRIARIGGELHLSLRWIYDTGTAEPIQPAAAPVLTVIDGAVPDPIIRKPAPQPEPQEELA</sequence>
<accession>A0A1B0ZP37</accession>
<reference evidence="1 2" key="1">
    <citation type="submission" date="2016-04" db="EMBL/GenBank/DDBJ databases">
        <authorList>
            <person name="Evans L.H."/>
            <person name="Alamgir A."/>
            <person name="Owens N."/>
            <person name="Weber N.D."/>
            <person name="Virtaneva K."/>
            <person name="Barbian K."/>
            <person name="Babar A."/>
            <person name="Rosenke K."/>
        </authorList>
    </citation>
    <scope>NUCLEOTIDE SEQUENCE [LARGE SCALE GENOMIC DNA]</scope>
    <source>
        <strain evidence="1 2">JL2886</strain>
    </source>
</reference>
<proteinExistence type="predicted"/>
<keyword evidence="2" id="KW-1185">Reference proteome</keyword>